<keyword evidence="2" id="KW-1185">Reference proteome</keyword>
<dbReference type="Proteomes" id="UP000075357">
    <property type="component" value="Unassembled WGS sequence"/>
</dbReference>
<reference evidence="1 2" key="1">
    <citation type="submission" date="2016-01" db="EMBL/GenBank/DDBJ databases">
        <title>Draft genome sequences of Microbacterium laevaniformans LCDC 91-0039 and the type strain of Microbacterium hominis LCDC 84-209.</title>
        <authorList>
            <person name="Bernier A.-M."/>
            <person name="Bernard K."/>
        </authorList>
    </citation>
    <scope>NUCLEOTIDE SEQUENCE [LARGE SCALE GENOMIC DNA]</scope>
    <source>
        <strain evidence="1 2">LCDC 91-0039</strain>
    </source>
</reference>
<evidence type="ECO:0008006" key="3">
    <source>
        <dbReference type="Google" id="ProtNLM"/>
    </source>
</evidence>
<protein>
    <recommendedName>
        <fullName evidence="3">ArsR family transcriptional regulator</fullName>
    </recommendedName>
</protein>
<dbReference type="InterPro" id="IPR036388">
    <property type="entry name" value="WH-like_DNA-bd_sf"/>
</dbReference>
<dbReference type="AlphaFoldDB" id="A0A150HH12"/>
<evidence type="ECO:0000313" key="2">
    <source>
        <dbReference type="Proteomes" id="UP000075357"/>
    </source>
</evidence>
<dbReference type="Gene3D" id="1.10.10.10">
    <property type="entry name" value="Winged helix-like DNA-binding domain superfamily/Winged helix DNA-binding domain"/>
    <property type="match status" value="1"/>
</dbReference>
<accession>A0A150HH12</accession>
<dbReference type="SUPFAM" id="SSF46785">
    <property type="entry name" value="Winged helix' DNA-binding domain"/>
    <property type="match status" value="1"/>
</dbReference>
<name>A0A150HH12_9MICO</name>
<dbReference type="STRING" id="36807.Mlaev_00414"/>
<organism evidence="1 2">
    <name type="scientific">Microbacterium laevaniformans</name>
    <dbReference type="NCBI Taxonomy" id="36807"/>
    <lineage>
        <taxon>Bacteria</taxon>
        <taxon>Bacillati</taxon>
        <taxon>Actinomycetota</taxon>
        <taxon>Actinomycetes</taxon>
        <taxon>Micrococcales</taxon>
        <taxon>Microbacteriaceae</taxon>
        <taxon>Microbacterium</taxon>
    </lineage>
</organism>
<gene>
    <name evidence="1" type="ORF">Mlaev_00414</name>
</gene>
<evidence type="ECO:0000313" key="1">
    <source>
        <dbReference type="EMBL" id="KXZ61417.1"/>
    </source>
</evidence>
<dbReference type="EMBL" id="LRAD01000017">
    <property type="protein sequence ID" value="KXZ61417.1"/>
    <property type="molecule type" value="Genomic_DNA"/>
</dbReference>
<dbReference type="RefSeq" id="WP_061681495.1">
    <property type="nucleotide sequence ID" value="NZ_LRAD01000017.1"/>
</dbReference>
<dbReference type="InterPro" id="IPR036390">
    <property type="entry name" value="WH_DNA-bd_sf"/>
</dbReference>
<dbReference type="PATRIC" id="fig|36807.3.peg.431"/>
<proteinExistence type="predicted"/>
<dbReference type="InterPro" id="IPR011991">
    <property type="entry name" value="ArsR-like_HTH"/>
</dbReference>
<dbReference type="CDD" id="cd00090">
    <property type="entry name" value="HTH_ARSR"/>
    <property type="match status" value="1"/>
</dbReference>
<comment type="caution">
    <text evidence="1">The sequence shown here is derived from an EMBL/GenBank/DDBJ whole genome shotgun (WGS) entry which is preliminary data.</text>
</comment>
<sequence length="194" mass="20531">MRTEAPLLAPIFRSDGQARLLSALLLSADEISLTELALRAGVAYPSAHREVGRLLDAGIVVERLVGRTRLLRANADSPLVPPLREILLIATGPVALLSAEFAGIEGIESAFLYGSFAARMQGVEGAAPNDIDVMVIGAPDPDLVYQACDRVEDVVRRPVNPTILSRSEAGADTGFLAQVRDGAVVPIVGELPWA</sequence>